<protein>
    <recommendedName>
        <fullName evidence="3">ABC transporter domain-containing protein</fullName>
    </recommendedName>
</protein>
<keyword evidence="2" id="KW-1185">Reference proteome</keyword>
<sequence length="72" mass="8035">EYIMEGLKGKTVLLVTHQVDFLPAFDSVLLISDGVIQQAGRYHQLLSSSQEFHDLVNAHKKENYAGSYVEGV</sequence>
<reference evidence="2" key="1">
    <citation type="journal article" date="2017" name="Front. Plant Sci.">
        <title>Climate Clever Clovers: New Paradigm to Reduce the Environmental Footprint of Ruminants by Breeding Low Methanogenic Forages Utilizing Haplotype Variation.</title>
        <authorList>
            <person name="Kaur P."/>
            <person name="Appels R."/>
            <person name="Bayer P.E."/>
            <person name="Keeble-Gagnere G."/>
            <person name="Wang J."/>
            <person name="Hirakawa H."/>
            <person name="Shirasawa K."/>
            <person name="Vercoe P."/>
            <person name="Stefanova K."/>
            <person name="Durmic Z."/>
            <person name="Nichols P."/>
            <person name="Revell C."/>
            <person name="Isobe S.N."/>
            <person name="Edwards D."/>
            <person name="Erskine W."/>
        </authorList>
    </citation>
    <scope>NUCLEOTIDE SEQUENCE [LARGE SCALE GENOMIC DNA]</scope>
    <source>
        <strain evidence="2">cv. Daliak</strain>
    </source>
</reference>
<evidence type="ECO:0008006" key="3">
    <source>
        <dbReference type="Google" id="ProtNLM"/>
    </source>
</evidence>
<dbReference type="EMBL" id="DF973336">
    <property type="protein sequence ID" value="GAU26484.1"/>
    <property type="molecule type" value="Genomic_DNA"/>
</dbReference>
<organism evidence="1 2">
    <name type="scientific">Trifolium subterraneum</name>
    <name type="common">Subterranean clover</name>
    <dbReference type="NCBI Taxonomy" id="3900"/>
    <lineage>
        <taxon>Eukaryota</taxon>
        <taxon>Viridiplantae</taxon>
        <taxon>Streptophyta</taxon>
        <taxon>Embryophyta</taxon>
        <taxon>Tracheophyta</taxon>
        <taxon>Spermatophyta</taxon>
        <taxon>Magnoliopsida</taxon>
        <taxon>eudicotyledons</taxon>
        <taxon>Gunneridae</taxon>
        <taxon>Pentapetalae</taxon>
        <taxon>rosids</taxon>
        <taxon>fabids</taxon>
        <taxon>Fabales</taxon>
        <taxon>Fabaceae</taxon>
        <taxon>Papilionoideae</taxon>
        <taxon>50 kb inversion clade</taxon>
        <taxon>NPAAA clade</taxon>
        <taxon>Hologalegina</taxon>
        <taxon>IRL clade</taxon>
        <taxon>Trifolieae</taxon>
        <taxon>Trifolium</taxon>
    </lineage>
</organism>
<accession>A0A2Z6M1W4</accession>
<feature type="non-terminal residue" evidence="1">
    <location>
        <position position="1"/>
    </location>
</feature>
<evidence type="ECO:0000313" key="2">
    <source>
        <dbReference type="Proteomes" id="UP000242715"/>
    </source>
</evidence>
<dbReference type="InterPro" id="IPR027417">
    <property type="entry name" value="P-loop_NTPase"/>
</dbReference>
<gene>
    <name evidence="1" type="ORF">TSUD_294530</name>
</gene>
<dbReference type="AlphaFoldDB" id="A0A2Z6M1W4"/>
<dbReference type="Proteomes" id="UP000242715">
    <property type="component" value="Unassembled WGS sequence"/>
</dbReference>
<dbReference type="OrthoDB" id="6500128at2759"/>
<dbReference type="SUPFAM" id="SSF52540">
    <property type="entry name" value="P-loop containing nucleoside triphosphate hydrolases"/>
    <property type="match status" value="1"/>
</dbReference>
<evidence type="ECO:0000313" key="1">
    <source>
        <dbReference type="EMBL" id="GAU26484.1"/>
    </source>
</evidence>
<name>A0A2Z6M1W4_TRISU</name>
<dbReference type="Gene3D" id="3.40.50.300">
    <property type="entry name" value="P-loop containing nucleotide triphosphate hydrolases"/>
    <property type="match status" value="1"/>
</dbReference>
<proteinExistence type="predicted"/>